<dbReference type="InterPro" id="IPR055361">
    <property type="entry name" value="tRNA_methyltr_TrmB_bact"/>
</dbReference>
<gene>
    <name evidence="7 8" type="primary">trmB</name>
    <name evidence="8" type="ORF">HQ497_08055</name>
</gene>
<comment type="caution">
    <text evidence="7">Lacks conserved residue(s) required for the propagation of feature annotation.</text>
</comment>
<evidence type="ECO:0000256" key="5">
    <source>
        <dbReference type="ARBA" id="ARBA00022691"/>
    </source>
</evidence>
<dbReference type="PANTHER" id="PTHR23417">
    <property type="entry name" value="3-DEOXY-D-MANNO-OCTULOSONIC-ACID TRANSFERASE/TRNA GUANINE-N 7 - -METHYLTRANSFERASE"/>
    <property type="match status" value="1"/>
</dbReference>
<dbReference type="EC" id="2.1.1.33" evidence="7"/>
<feature type="binding site" evidence="7">
    <location>
        <position position="119"/>
    </location>
    <ligand>
        <name>substrate</name>
    </ligand>
</feature>
<keyword evidence="4 7" id="KW-0808">Transferase</keyword>
<dbReference type="PANTHER" id="PTHR23417:SF14">
    <property type="entry name" value="PENTACOTRIPEPTIDE-REPEAT REGION OF PRORP DOMAIN-CONTAINING PROTEIN"/>
    <property type="match status" value="1"/>
</dbReference>
<reference evidence="8" key="1">
    <citation type="submission" date="2020-05" db="EMBL/GenBank/DDBJ databases">
        <title>Sulfur intermediates as new biogeochemical hubs in an aquatic model microbial ecosystem.</title>
        <authorList>
            <person name="Vigneron A."/>
        </authorList>
    </citation>
    <scope>NUCLEOTIDE SEQUENCE</scope>
    <source>
        <strain evidence="8">Bin.250</strain>
    </source>
</reference>
<proteinExistence type="inferred from homology"/>
<evidence type="ECO:0000256" key="7">
    <source>
        <dbReference type="HAMAP-Rule" id="MF_01057"/>
    </source>
</evidence>
<feature type="binding site" evidence="7">
    <location>
        <position position="151"/>
    </location>
    <ligand>
        <name>substrate</name>
    </ligand>
</feature>
<comment type="pathway">
    <text evidence="7">tRNA modification; N(7)-methylguanine-tRNA biosynthesis.</text>
</comment>
<dbReference type="Gene3D" id="3.40.50.150">
    <property type="entry name" value="Vaccinia Virus protein VP39"/>
    <property type="match status" value="1"/>
</dbReference>
<dbReference type="HAMAP" id="MF_01057">
    <property type="entry name" value="tRNA_methyltr_TrmB"/>
    <property type="match status" value="1"/>
</dbReference>
<comment type="caution">
    <text evidence="8">The sequence shown here is derived from an EMBL/GenBank/DDBJ whole genome shotgun (WGS) entry which is preliminary data.</text>
</comment>
<evidence type="ECO:0000256" key="6">
    <source>
        <dbReference type="ARBA" id="ARBA00022694"/>
    </source>
</evidence>
<protein>
    <recommendedName>
        <fullName evidence="7">tRNA (guanine-N(7)-)-methyltransferase</fullName>
        <ecNumber evidence="7">2.1.1.33</ecNumber>
    </recommendedName>
    <alternativeName>
        <fullName evidence="7">tRNA (guanine(46)-N(7))-methyltransferase</fullName>
    </alternativeName>
    <alternativeName>
        <fullName evidence="7">tRNA(m7G46)-methyltransferase</fullName>
    </alternativeName>
</protein>
<dbReference type="SUPFAM" id="SSF53335">
    <property type="entry name" value="S-adenosyl-L-methionine-dependent methyltransferases"/>
    <property type="match status" value="1"/>
</dbReference>
<dbReference type="InterPro" id="IPR003358">
    <property type="entry name" value="tRNA_(Gua-N-7)_MeTrfase_Trmb"/>
</dbReference>
<feature type="binding site" evidence="7">
    <location>
        <begin position="180"/>
        <end position="183"/>
    </location>
    <ligand>
        <name>substrate</name>
    </ligand>
</feature>
<dbReference type="EMBL" id="JABMOJ010000300">
    <property type="protein sequence ID" value="NQV65304.1"/>
    <property type="molecule type" value="Genomic_DNA"/>
</dbReference>
<keyword evidence="6 7" id="KW-0819">tRNA processing</keyword>
<dbReference type="Proteomes" id="UP000754644">
    <property type="component" value="Unassembled WGS sequence"/>
</dbReference>
<evidence type="ECO:0000256" key="2">
    <source>
        <dbReference type="ARBA" id="ARBA00003015"/>
    </source>
</evidence>
<keyword evidence="3 7" id="KW-0489">Methyltransferase</keyword>
<dbReference type="GO" id="GO:0008176">
    <property type="term" value="F:tRNA (guanine(46)-N7)-methyltransferase activity"/>
    <property type="evidence" value="ECO:0007669"/>
    <property type="project" value="UniProtKB-UniRule"/>
</dbReference>
<comment type="similarity">
    <text evidence="7">Belongs to the class I-like SAM-binding methyltransferase superfamily. TrmB family.</text>
</comment>
<sequence length="210" mass="23491">MTPGQLNALETQWQRYGLEPTTTPVAPQTLFPMDAPLVLEIGFGMGDSLFEMVRQHPNMNFIGIEVHRPGVGHLLHLAAEAGVENLKVFCTDSVDVLTHCLPAKSLDRLQVFFPDPWHKKRHHKRRLINEAFVALALGRLKPGGVLHIATDWAPYAEVVQETLALNPGFVPCEPPIRPVTKYERRGIRLGHEVFDLAWTASGKSSIDHEQ</sequence>
<evidence type="ECO:0000256" key="1">
    <source>
        <dbReference type="ARBA" id="ARBA00000142"/>
    </source>
</evidence>
<dbReference type="Pfam" id="PF02390">
    <property type="entry name" value="Methyltransf_4"/>
    <property type="match status" value="1"/>
</dbReference>
<evidence type="ECO:0000313" key="8">
    <source>
        <dbReference type="EMBL" id="NQV65304.1"/>
    </source>
</evidence>
<feature type="binding site" evidence="7">
    <location>
        <position position="115"/>
    </location>
    <ligand>
        <name>S-adenosyl-L-methionine</name>
        <dbReference type="ChEBI" id="CHEBI:59789"/>
    </ligand>
</feature>
<evidence type="ECO:0000256" key="4">
    <source>
        <dbReference type="ARBA" id="ARBA00022679"/>
    </source>
</evidence>
<feature type="binding site" evidence="7">
    <location>
        <position position="92"/>
    </location>
    <ligand>
        <name>S-adenosyl-L-methionine</name>
        <dbReference type="ChEBI" id="CHEBI:59789"/>
    </ligand>
</feature>
<name>A0A972VXT0_9GAMM</name>
<comment type="function">
    <text evidence="2 7">Catalyzes the formation of N(7)-methylguanine at position 46 (m7G46) in tRNA.</text>
</comment>
<feature type="binding site" evidence="7">
    <location>
        <position position="65"/>
    </location>
    <ligand>
        <name>S-adenosyl-L-methionine</name>
        <dbReference type="ChEBI" id="CHEBI:59789"/>
    </ligand>
</feature>
<organism evidence="8 9">
    <name type="scientific">SAR86 cluster bacterium</name>
    <dbReference type="NCBI Taxonomy" id="2030880"/>
    <lineage>
        <taxon>Bacteria</taxon>
        <taxon>Pseudomonadati</taxon>
        <taxon>Pseudomonadota</taxon>
        <taxon>Gammaproteobacteria</taxon>
        <taxon>SAR86 cluster</taxon>
    </lineage>
</organism>
<dbReference type="InterPro" id="IPR029063">
    <property type="entry name" value="SAM-dependent_MTases_sf"/>
</dbReference>
<dbReference type="PROSITE" id="PS51625">
    <property type="entry name" value="SAM_MT_TRMB"/>
    <property type="match status" value="1"/>
</dbReference>
<dbReference type="AlphaFoldDB" id="A0A972VXT0"/>
<accession>A0A972VXT0</accession>
<comment type="catalytic activity">
    <reaction evidence="1 7">
        <text>guanosine(46) in tRNA + S-adenosyl-L-methionine = N(7)-methylguanosine(46) in tRNA + S-adenosyl-L-homocysteine</text>
        <dbReference type="Rhea" id="RHEA:42708"/>
        <dbReference type="Rhea" id="RHEA-COMP:10188"/>
        <dbReference type="Rhea" id="RHEA-COMP:10189"/>
        <dbReference type="ChEBI" id="CHEBI:57856"/>
        <dbReference type="ChEBI" id="CHEBI:59789"/>
        <dbReference type="ChEBI" id="CHEBI:74269"/>
        <dbReference type="ChEBI" id="CHEBI:74480"/>
        <dbReference type="EC" id="2.1.1.33"/>
    </reaction>
</comment>
<dbReference type="GO" id="GO:0043527">
    <property type="term" value="C:tRNA methyltransferase complex"/>
    <property type="evidence" value="ECO:0007669"/>
    <property type="project" value="TreeGrafter"/>
</dbReference>
<feature type="binding site" evidence="7">
    <location>
        <position position="40"/>
    </location>
    <ligand>
        <name>S-adenosyl-L-methionine</name>
        <dbReference type="ChEBI" id="CHEBI:59789"/>
    </ligand>
</feature>
<keyword evidence="5 7" id="KW-0949">S-adenosyl-L-methionine</keyword>
<evidence type="ECO:0000313" key="9">
    <source>
        <dbReference type="Proteomes" id="UP000754644"/>
    </source>
</evidence>
<evidence type="ECO:0000256" key="3">
    <source>
        <dbReference type="ARBA" id="ARBA00022603"/>
    </source>
</evidence>
<dbReference type="CDD" id="cd02440">
    <property type="entry name" value="AdoMet_MTases"/>
    <property type="match status" value="1"/>
</dbReference>
<dbReference type="NCBIfam" id="TIGR00091">
    <property type="entry name" value="tRNA (guanosine(46)-N7)-methyltransferase TrmB"/>
    <property type="match status" value="1"/>
</dbReference>